<dbReference type="Gene3D" id="2.60.40.770">
    <property type="match status" value="1"/>
</dbReference>
<dbReference type="GO" id="GO:0015918">
    <property type="term" value="P:sterol transport"/>
    <property type="evidence" value="ECO:0007669"/>
    <property type="project" value="InterPro"/>
</dbReference>
<sequence>MKLCHVNYLIVGMMVFIGSATYAIPYTDCGSRGVEVLSVEVTPCSSDPCVVFKGELASINITFKAGQDIAAGDAVVQGIYNNQTMQLPFADKPVCNHLTPQCPIKEDKTYTFSHTHLVSQDFQLVSLEVRWELLDSNRVPFVCVQFPVQIE</sequence>
<comment type="subcellular location">
    <subcellularLocation>
        <location evidence="1">Secreted</location>
    </subcellularLocation>
</comment>
<keyword evidence="4" id="KW-0472">Membrane</keyword>
<evidence type="ECO:0000256" key="4">
    <source>
        <dbReference type="SAM" id="Phobius"/>
    </source>
</evidence>
<dbReference type="AlphaFoldDB" id="A0A8T1MVT7"/>
<evidence type="ECO:0000256" key="2">
    <source>
        <dbReference type="ARBA" id="ARBA00006370"/>
    </source>
</evidence>
<accession>A0A8T1MVT7</accession>
<dbReference type="Pfam" id="PF02221">
    <property type="entry name" value="E1_DerP2_DerF2"/>
    <property type="match status" value="1"/>
</dbReference>
<evidence type="ECO:0000313" key="7">
    <source>
        <dbReference type="Proteomes" id="UP000286415"/>
    </source>
</evidence>
<feature type="transmembrane region" description="Helical" evidence="4">
    <location>
        <begin position="6"/>
        <end position="24"/>
    </location>
</feature>
<dbReference type="EMBL" id="NIRI02000013">
    <property type="protein sequence ID" value="KAG5452871.1"/>
    <property type="molecule type" value="Genomic_DNA"/>
</dbReference>
<dbReference type="SUPFAM" id="SSF81296">
    <property type="entry name" value="E set domains"/>
    <property type="match status" value="1"/>
</dbReference>
<evidence type="ECO:0000313" key="6">
    <source>
        <dbReference type="EMBL" id="KAG5452871.1"/>
    </source>
</evidence>
<comment type="caution">
    <text evidence="6">The sequence shown here is derived from an EMBL/GenBank/DDBJ whole genome shotgun (WGS) entry which is preliminary data.</text>
</comment>
<keyword evidence="3" id="KW-0964">Secreted</keyword>
<protein>
    <submittedName>
        <fullName evidence="6">Phosphatidylglycerol/phosphatidylinositol transfer protein</fullName>
    </submittedName>
</protein>
<organism evidence="6 7">
    <name type="scientific">Clonorchis sinensis</name>
    <name type="common">Chinese liver fluke</name>
    <dbReference type="NCBI Taxonomy" id="79923"/>
    <lineage>
        <taxon>Eukaryota</taxon>
        <taxon>Metazoa</taxon>
        <taxon>Spiralia</taxon>
        <taxon>Lophotrochozoa</taxon>
        <taxon>Platyhelminthes</taxon>
        <taxon>Trematoda</taxon>
        <taxon>Digenea</taxon>
        <taxon>Opisthorchiida</taxon>
        <taxon>Opisthorchiata</taxon>
        <taxon>Opisthorchiidae</taxon>
        <taxon>Clonorchis</taxon>
    </lineage>
</organism>
<evidence type="ECO:0000256" key="1">
    <source>
        <dbReference type="ARBA" id="ARBA00004613"/>
    </source>
</evidence>
<evidence type="ECO:0000256" key="3">
    <source>
        <dbReference type="ARBA" id="ARBA00022525"/>
    </source>
</evidence>
<dbReference type="PANTHER" id="PTHR11306">
    <property type="entry name" value="NIEMANN PICK TYPE C2 PROTEIN NPC2-RELATED"/>
    <property type="match status" value="1"/>
</dbReference>
<dbReference type="SMART" id="SM00737">
    <property type="entry name" value="ML"/>
    <property type="match status" value="1"/>
</dbReference>
<dbReference type="GO" id="GO:0032934">
    <property type="term" value="F:sterol binding"/>
    <property type="evidence" value="ECO:0007669"/>
    <property type="project" value="InterPro"/>
</dbReference>
<dbReference type="InterPro" id="IPR014756">
    <property type="entry name" value="Ig_E-set"/>
</dbReference>
<comment type="similarity">
    <text evidence="2">Belongs to the NPC2 family.</text>
</comment>
<dbReference type="PANTHER" id="PTHR11306:SF68">
    <property type="entry name" value="NPC INTRACELLULAR CHOLESTEROL TRANSPORTER 2"/>
    <property type="match status" value="1"/>
</dbReference>
<dbReference type="OrthoDB" id="4937502at2759"/>
<keyword evidence="4" id="KW-0812">Transmembrane</keyword>
<name>A0A8T1MVT7_CLOSI</name>
<keyword evidence="4" id="KW-1133">Transmembrane helix</keyword>
<reference evidence="6 7" key="2">
    <citation type="journal article" date="2021" name="Genomics">
        <title>High-quality reference genome for Clonorchis sinensis.</title>
        <authorList>
            <person name="Young N.D."/>
            <person name="Stroehlein A.J."/>
            <person name="Kinkar L."/>
            <person name="Wang T."/>
            <person name="Sohn W.M."/>
            <person name="Chang B.C.H."/>
            <person name="Kaur P."/>
            <person name="Weisz D."/>
            <person name="Dudchenko O."/>
            <person name="Aiden E.L."/>
            <person name="Korhonen P.K."/>
            <person name="Gasser R.B."/>
        </authorList>
    </citation>
    <scope>NUCLEOTIDE SEQUENCE [LARGE SCALE GENOMIC DNA]</scope>
    <source>
        <strain evidence="6">Cs-k2</strain>
    </source>
</reference>
<dbReference type="FunFam" id="2.60.40.770:FF:000001">
    <property type="entry name" value="NPC intracellular cholesterol transporter 2"/>
    <property type="match status" value="1"/>
</dbReference>
<gene>
    <name evidence="6" type="ORF">CSKR_107416</name>
</gene>
<dbReference type="GO" id="GO:0005576">
    <property type="term" value="C:extracellular region"/>
    <property type="evidence" value="ECO:0007669"/>
    <property type="project" value="UniProtKB-SubCell"/>
</dbReference>
<keyword evidence="7" id="KW-1185">Reference proteome</keyword>
<evidence type="ECO:0000259" key="5">
    <source>
        <dbReference type="SMART" id="SM00737"/>
    </source>
</evidence>
<proteinExistence type="inferred from homology"/>
<dbReference type="Proteomes" id="UP000286415">
    <property type="component" value="Unassembled WGS sequence"/>
</dbReference>
<dbReference type="InterPro" id="IPR003172">
    <property type="entry name" value="ML_dom"/>
</dbReference>
<dbReference type="InterPro" id="IPR039670">
    <property type="entry name" value="NPC2-like"/>
</dbReference>
<feature type="domain" description="MD-2-related lipid-recognition" evidence="5">
    <location>
        <begin position="26"/>
        <end position="148"/>
    </location>
</feature>
<reference evidence="6 7" key="1">
    <citation type="journal article" date="2018" name="Biotechnol. Adv.">
        <title>Improved genomic resources and new bioinformatic workflow for the carcinogenic parasite Clonorchis sinensis: Biotechnological implications.</title>
        <authorList>
            <person name="Wang D."/>
            <person name="Korhonen P.K."/>
            <person name="Gasser R.B."/>
            <person name="Young N.D."/>
        </authorList>
    </citation>
    <scope>NUCLEOTIDE SEQUENCE [LARGE SCALE GENOMIC DNA]</scope>
    <source>
        <strain evidence="6">Cs-k2</strain>
    </source>
</reference>